<organism evidence="2 3">
    <name type="scientific">Caballeronia ptereochthonis</name>
    <dbReference type="NCBI Taxonomy" id="1777144"/>
    <lineage>
        <taxon>Bacteria</taxon>
        <taxon>Pseudomonadati</taxon>
        <taxon>Pseudomonadota</taxon>
        <taxon>Betaproteobacteria</taxon>
        <taxon>Burkholderiales</taxon>
        <taxon>Burkholderiaceae</taxon>
        <taxon>Caballeronia</taxon>
    </lineage>
</organism>
<dbReference type="EMBL" id="FCOB02000019">
    <property type="protein sequence ID" value="SAK79235.1"/>
    <property type="molecule type" value="Genomic_DNA"/>
</dbReference>
<feature type="domain" description="Sulfatase-modifying factor enzyme-like" evidence="1">
    <location>
        <begin position="106"/>
        <end position="376"/>
    </location>
</feature>
<dbReference type="AlphaFoldDB" id="A0A158CA52"/>
<gene>
    <name evidence="2" type="ORF">AWB83_04154</name>
</gene>
<dbReference type="Pfam" id="PF03781">
    <property type="entry name" value="FGE-sulfatase"/>
    <property type="match status" value="1"/>
</dbReference>
<dbReference type="GO" id="GO:0016301">
    <property type="term" value="F:kinase activity"/>
    <property type="evidence" value="ECO:0007669"/>
    <property type="project" value="UniProtKB-KW"/>
</dbReference>
<dbReference type="PANTHER" id="PTHR23150:SF19">
    <property type="entry name" value="FORMYLGLYCINE-GENERATING ENZYME"/>
    <property type="match status" value="1"/>
</dbReference>
<proteinExistence type="predicted"/>
<reference evidence="2" key="1">
    <citation type="submission" date="2016-01" db="EMBL/GenBank/DDBJ databases">
        <authorList>
            <person name="Peeters C."/>
        </authorList>
    </citation>
    <scope>NUCLEOTIDE SEQUENCE [LARGE SCALE GENOMIC DNA]</scope>
    <source>
        <strain evidence="2">LMG 29326</strain>
    </source>
</reference>
<accession>A0A158CA52</accession>
<dbReference type="InterPro" id="IPR042095">
    <property type="entry name" value="SUMF_sf"/>
</dbReference>
<dbReference type="InterPro" id="IPR005532">
    <property type="entry name" value="SUMF_dom"/>
</dbReference>
<dbReference type="InterPro" id="IPR016187">
    <property type="entry name" value="CTDL_fold"/>
</dbReference>
<sequence length="379" mass="42646">MKKPYRRGIADHADRISQRKAAADSGVCRLERCAGRPRIEIGRAWTERHLMKQAPTFINHHGAEMINSYRRGHFVCLALLAVLTGPSVSAKTSAPPTTFKDCDYCSEMVVLPAGQYMMGATKDDFEGDFKKYQLELTVEGPPRSMRVKSFALGRFHVTRKQFAVFAKETGFNGKGCMTFKRTDWDFVSDADWQNPGFPQTDDDPVVCVSWNDVQQYIEWLNKKLAGKTVHRYRLPTQKEWEYAARAGTTTPTYWGSSRQEQCRYENARDETAKALGPDYPVAPCDDHFLWTSPVGSFLPNRWGLYDMLGNATQWMADCSENSGKLFAYLPPVPESKCRGHDLRGGSWASIPIGVRAANGTGSYTNLRNSAHGFRLAVDL</sequence>
<dbReference type="InterPro" id="IPR051043">
    <property type="entry name" value="Sulfatase_Mod_Factor_Kinase"/>
</dbReference>
<keyword evidence="2" id="KW-0418">Kinase</keyword>
<keyword evidence="2" id="KW-0808">Transferase</keyword>
<keyword evidence="3" id="KW-1185">Reference proteome</keyword>
<dbReference type="SUPFAM" id="SSF56436">
    <property type="entry name" value="C-type lectin-like"/>
    <property type="match status" value="1"/>
</dbReference>
<comment type="caution">
    <text evidence="2">The sequence shown here is derived from an EMBL/GenBank/DDBJ whole genome shotgun (WGS) entry which is preliminary data.</text>
</comment>
<name>A0A158CA52_9BURK</name>
<evidence type="ECO:0000313" key="3">
    <source>
        <dbReference type="Proteomes" id="UP000054978"/>
    </source>
</evidence>
<evidence type="ECO:0000259" key="1">
    <source>
        <dbReference type="Pfam" id="PF03781"/>
    </source>
</evidence>
<dbReference type="Proteomes" id="UP000054978">
    <property type="component" value="Unassembled WGS sequence"/>
</dbReference>
<evidence type="ECO:0000313" key="2">
    <source>
        <dbReference type="EMBL" id="SAK79235.1"/>
    </source>
</evidence>
<dbReference type="PANTHER" id="PTHR23150">
    <property type="entry name" value="SULFATASE MODIFYING FACTOR 1, 2"/>
    <property type="match status" value="1"/>
</dbReference>
<dbReference type="GO" id="GO:0120147">
    <property type="term" value="F:formylglycine-generating oxidase activity"/>
    <property type="evidence" value="ECO:0007669"/>
    <property type="project" value="TreeGrafter"/>
</dbReference>
<dbReference type="STRING" id="1777144.AWB83_04154"/>
<dbReference type="Gene3D" id="3.90.1580.10">
    <property type="entry name" value="paralog of FGE (formylglycine-generating enzyme)"/>
    <property type="match status" value="1"/>
</dbReference>
<protein>
    <submittedName>
        <fullName evidence="2">Serine/threonine kinase</fullName>
    </submittedName>
</protein>